<accession>A0A5C8NVK6</accession>
<keyword evidence="3 10" id="KW-1003">Cell membrane</keyword>
<keyword evidence="8 10" id="KW-0472">Membrane</keyword>
<evidence type="ECO:0000256" key="9">
    <source>
        <dbReference type="NCBIfam" id="TIGR03937"/>
    </source>
</evidence>
<evidence type="ECO:0000256" key="5">
    <source>
        <dbReference type="ARBA" id="ARBA00022679"/>
    </source>
</evidence>
<dbReference type="AlphaFoldDB" id="A0A5C8NVK6"/>
<evidence type="ECO:0000256" key="10">
    <source>
        <dbReference type="RuleBase" id="RU364028"/>
    </source>
</evidence>
<feature type="transmembrane region" description="Helical" evidence="10">
    <location>
        <begin position="374"/>
        <end position="396"/>
    </location>
</feature>
<comment type="similarity">
    <text evidence="2 10">Belongs to the glycosyltransferase 2 family.</text>
</comment>
<keyword evidence="5 10" id="KW-0808">Transferase</keyword>
<dbReference type="EMBL" id="VDUY01000004">
    <property type="protein sequence ID" value="TXL65238.1"/>
    <property type="molecule type" value="Genomic_DNA"/>
</dbReference>
<dbReference type="GO" id="GO:0008375">
    <property type="term" value="F:acetylglucosaminyltransferase activity"/>
    <property type="evidence" value="ECO:0007669"/>
    <property type="project" value="UniProtKB-UniRule"/>
</dbReference>
<dbReference type="EC" id="2.4.1.-" evidence="10"/>
<gene>
    <name evidence="11" type="primary">pgaC</name>
    <name evidence="11" type="ORF">FHP08_10565</name>
</gene>
<evidence type="ECO:0000256" key="2">
    <source>
        <dbReference type="ARBA" id="ARBA00006739"/>
    </source>
</evidence>
<sequence>MNMSIASIGQALTDFAFYYPLFMAYLWMAGALFYWYRHERGAGKVDQPPAHDEYPSVAVIVPCFNEEAHAEETIGCLMRSKYPNLEVIAVDDGSTDDTGTVLERLAARYPSLRVVRLMRNQGKATALNTAAAMTRAEILVCIDGDALLDPWAVHWLVAHFRWPRVGAVTGNPRVRTRSTLLGRLQVGEFSSTIGLIKRAQRTYGRVFTVSGVVAAFRRSALHDVGYWSTDMLTEDVDISWKLQARHWDVRFEPNALCWILMPETLRGLWKQRLRWAAGGMQVLAKNWRPMQAWRQRRMWPVFAEYLTSAFWAYTMLGLFLVWVLRVVFGVPTPIDGSSLIPRWSGVVIGTTCLVQIAIGMSLDARVEKGLFRYFFWMIWYPLAFWLLSALTTVVGVPRALFRSTGKRARWKSPDRGLLPQDR</sequence>
<feature type="transmembrane region" description="Helical" evidence="10">
    <location>
        <begin position="298"/>
        <end position="323"/>
    </location>
</feature>
<evidence type="ECO:0000256" key="4">
    <source>
        <dbReference type="ARBA" id="ARBA00022676"/>
    </source>
</evidence>
<dbReference type="SUPFAM" id="SSF53448">
    <property type="entry name" value="Nucleotide-diphospho-sugar transferases"/>
    <property type="match status" value="1"/>
</dbReference>
<evidence type="ECO:0000256" key="6">
    <source>
        <dbReference type="ARBA" id="ARBA00022692"/>
    </source>
</evidence>
<dbReference type="OrthoDB" id="276604at2"/>
<organism evidence="11 12">
    <name type="scientific">Zeimonas arvi</name>
    <dbReference type="NCBI Taxonomy" id="2498847"/>
    <lineage>
        <taxon>Bacteria</taxon>
        <taxon>Pseudomonadati</taxon>
        <taxon>Pseudomonadota</taxon>
        <taxon>Betaproteobacteria</taxon>
        <taxon>Burkholderiales</taxon>
        <taxon>Burkholderiaceae</taxon>
        <taxon>Zeimonas</taxon>
    </lineage>
</organism>
<dbReference type="Gene3D" id="3.90.550.10">
    <property type="entry name" value="Spore Coat Polysaccharide Biosynthesis Protein SpsA, Chain A"/>
    <property type="match status" value="1"/>
</dbReference>
<feature type="transmembrane region" description="Helical" evidence="10">
    <location>
        <begin position="16"/>
        <end position="36"/>
    </location>
</feature>
<evidence type="ECO:0000256" key="7">
    <source>
        <dbReference type="ARBA" id="ARBA00022989"/>
    </source>
</evidence>
<keyword evidence="7 10" id="KW-1133">Transmembrane helix</keyword>
<keyword evidence="6 10" id="KW-0812">Transmembrane</keyword>
<feature type="transmembrane region" description="Helical" evidence="10">
    <location>
        <begin position="343"/>
        <end position="362"/>
    </location>
</feature>
<dbReference type="GO" id="GO:0005886">
    <property type="term" value="C:plasma membrane"/>
    <property type="evidence" value="ECO:0007669"/>
    <property type="project" value="UniProtKB-SubCell"/>
</dbReference>
<evidence type="ECO:0000313" key="12">
    <source>
        <dbReference type="Proteomes" id="UP000321548"/>
    </source>
</evidence>
<dbReference type="GO" id="GO:0043708">
    <property type="term" value="P:cell adhesion involved in biofilm formation"/>
    <property type="evidence" value="ECO:0007669"/>
    <property type="project" value="InterPro"/>
</dbReference>
<keyword evidence="12" id="KW-1185">Reference proteome</keyword>
<dbReference type="InterPro" id="IPR023853">
    <property type="entry name" value="PGA_PgaC/IcaA"/>
</dbReference>
<protein>
    <recommendedName>
        <fullName evidence="9 10">Poly-beta-1,6-N-acetyl-D-glucosamine synthase</fullName>
        <shortName evidence="10">Poly-beta-1,6-GlcNAc synthase</shortName>
        <ecNumber evidence="10">2.4.1.-</ecNumber>
    </recommendedName>
</protein>
<dbReference type="CDD" id="cd06423">
    <property type="entry name" value="CESA_like"/>
    <property type="match status" value="1"/>
</dbReference>
<proteinExistence type="inferred from homology"/>
<dbReference type="Pfam" id="PF13641">
    <property type="entry name" value="Glyco_tranf_2_3"/>
    <property type="match status" value="1"/>
</dbReference>
<dbReference type="InterPro" id="IPR029044">
    <property type="entry name" value="Nucleotide-diphossugar_trans"/>
</dbReference>
<evidence type="ECO:0000256" key="1">
    <source>
        <dbReference type="ARBA" id="ARBA00004651"/>
    </source>
</evidence>
<evidence type="ECO:0000313" key="11">
    <source>
        <dbReference type="EMBL" id="TXL65238.1"/>
    </source>
</evidence>
<dbReference type="Proteomes" id="UP000321548">
    <property type="component" value="Unassembled WGS sequence"/>
</dbReference>
<evidence type="ECO:0000256" key="3">
    <source>
        <dbReference type="ARBA" id="ARBA00022475"/>
    </source>
</evidence>
<name>A0A5C8NVK6_9BURK</name>
<reference evidence="11 12" key="1">
    <citation type="submission" date="2019-06" db="EMBL/GenBank/DDBJ databases">
        <title>Quisquiliibacterium sp. nov., isolated from a maize field.</title>
        <authorList>
            <person name="Lin S.-Y."/>
            <person name="Tsai C.-F."/>
            <person name="Young C.-C."/>
        </authorList>
    </citation>
    <scope>NUCLEOTIDE SEQUENCE [LARGE SCALE GENOMIC DNA]</scope>
    <source>
        <strain evidence="11 12">CC-CFT501</strain>
    </source>
</reference>
<evidence type="ECO:0000256" key="8">
    <source>
        <dbReference type="ARBA" id="ARBA00023136"/>
    </source>
</evidence>
<dbReference type="PANTHER" id="PTHR43630:SF1">
    <property type="entry name" value="POLY-BETA-1,6-N-ACETYL-D-GLUCOSAMINE SYNTHASE"/>
    <property type="match status" value="1"/>
</dbReference>
<comment type="caution">
    <text evidence="11">The sequence shown here is derived from an EMBL/GenBank/DDBJ whole genome shotgun (WGS) entry which is preliminary data.</text>
</comment>
<dbReference type="PANTHER" id="PTHR43630">
    <property type="entry name" value="POLY-BETA-1,6-N-ACETYL-D-GLUCOSAMINE SYNTHASE"/>
    <property type="match status" value="1"/>
</dbReference>
<comment type="subcellular location">
    <subcellularLocation>
        <location evidence="1 10">Cell membrane</location>
        <topology evidence="1 10">Multi-pass membrane protein</topology>
    </subcellularLocation>
</comment>
<keyword evidence="4 10" id="KW-0328">Glycosyltransferase</keyword>
<dbReference type="NCBIfam" id="TIGR03937">
    <property type="entry name" value="PgaC_IcaA"/>
    <property type="match status" value="1"/>
</dbReference>